<dbReference type="Proteomes" id="UP000520011">
    <property type="component" value="Unassembled WGS sequence"/>
</dbReference>
<keyword evidence="1" id="KW-1133">Transmembrane helix</keyword>
<feature type="transmembrane region" description="Helical" evidence="1">
    <location>
        <begin position="103"/>
        <end position="125"/>
    </location>
</feature>
<keyword evidence="1" id="KW-0812">Transmembrane</keyword>
<feature type="domain" description="CAAX prenyl protease 2/Lysostaphin resistance protein A-like" evidence="2">
    <location>
        <begin position="147"/>
        <end position="233"/>
    </location>
</feature>
<accession>A0A7W8ISQ1</accession>
<feature type="transmembrane region" description="Helical" evidence="1">
    <location>
        <begin position="145"/>
        <end position="161"/>
    </location>
</feature>
<feature type="transmembrane region" description="Helical" evidence="1">
    <location>
        <begin position="220"/>
        <end position="240"/>
    </location>
</feature>
<dbReference type="InterPro" id="IPR052710">
    <property type="entry name" value="CAAX_protease"/>
</dbReference>
<keyword evidence="4" id="KW-1185">Reference proteome</keyword>
<keyword evidence="1" id="KW-0472">Membrane</keyword>
<dbReference type="InterPro" id="IPR003675">
    <property type="entry name" value="Rce1/LyrA-like_dom"/>
</dbReference>
<proteinExistence type="predicted"/>
<evidence type="ECO:0000256" key="1">
    <source>
        <dbReference type="SAM" id="Phobius"/>
    </source>
</evidence>
<dbReference type="GO" id="GO:0004175">
    <property type="term" value="F:endopeptidase activity"/>
    <property type="evidence" value="ECO:0007669"/>
    <property type="project" value="UniProtKB-ARBA"/>
</dbReference>
<feature type="transmembrane region" description="Helical" evidence="1">
    <location>
        <begin position="62"/>
        <end position="82"/>
    </location>
</feature>
<feature type="transmembrane region" description="Helical" evidence="1">
    <location>
        <begin position="181"/>
        <end position="214"/>
    </location>
</feature>
<feature type="transmembrane region" description="Helical" evidence="1">
    <location>
        <begin position="27"/>
        <end position="50"/>
    </location>
</feature>
<dbReference type="GO" id="GO:0080120">
    <property type="term" value="P:CAAX-box protein maturation"/>
    <property type="evidence" value="ECO:0007669"/>
    <property type="project" value="UniProtKB-ARBA"/>
</dbReference>
<name>A0A7W8ISQ1_9BACL</name>
<comment type="caution">
    <text evidence="3">The sequence shown here is derived from an EMBL/GenBank/DDBJ whole genome shotgun (WGS) entry which is preliminary data.</text>
</comment>
<dbReference type="AlphaFoldDB" id="A0A7W8ISQ1"/>
<reference evidence="3 4" key="1">
    <citation type="submission" date="2020-08" db="EMBL/GenBank/DDBJ databases">
        <title>Genomic Encyclopedia of Type Strains, Phase IV (KMG-IV): sequencing the most valuable type-strain genomes for metagenomic binning, comparative biology and taxonomic classification.</title>
        <authorList>
            <person name="Goeker M."/>
        </authorList>
    </citation>
    <scope>NUCLEOTIDE SEQUENCE [LARGE SCALE GENOMIC DNA]</scope>
    <source>
        <strain evidence="3 4">DSM 16325</strain>
    </source>
</reference>
<sequence>MSELLQQEQEQSLVTEKKEGRALSWKTMILFFLSFLGMSFAVGVIFGIIGGVTNNERLLNALQGYVGLFIDALMFGIALLLFKKVRVFLRGSFDKKAIYEWKTYLYILLAIFITYAVQFISFRVIGFENPEAQEKVMGLQGAQSTFEFVLIGLAVILVTPIKEELLFRGVLHRFLEKKYHFYVGLVVSSIIFGLAHFGYPINGAIIGVITVVLYRLTRSLYTSIMYHIIWNAFVFSTLLLS</sequence>
<gene>
    <name evidence="3" type="ORF">HNQ34_002143</name>
</gene>
<evidence type="ECO:0000313" key="3">
    <source>
        <dbReference type="EMBL" id="MBB5325044.1"/>
    </source>
</evidence>
<organism evidence="3 4">
    <name type="scientific">Anoxybacteroides tepidamans</name>
    <dbReference type="NCBI Taxonomy" id="265948"/>
    <lineage>
        <taxon>Bacteria</taxon>
        <taxon>Bacillati</taxon>
        <taxon>Bacillota</taxon>
        <taxon>Bacilli</taxon>
        <taxon>Bacillales</taxon>
        <taxon>Anoxybacillaceae</taxon>
        <taxon>Anoxybacteroides</taxon>
    </lineage>
</organism>
<dbReference type="EMBL" id="JACHEP010000011">
    <property type="protein sequence ID" value="MBB5325044.1"/>
    <property type="molecule type" value="Genomic_DNA"/>
</dbReference>
<protein>
    <recommendedName>
        <fullName evidence="2">CAAX prenyl protease 2/Lysostaphin resistance protein A-like domain-containing protein</fullName>
    </recommendedName>
</protein>
<evidence type="ECO:0000313" key="4">
    <source>
        <dbReference type="Proteomes" id="UP000520011"/>
    </source>
</evidence>
<dbReference type="PANTHER" id="PTHR36435">
    <property type="entry name" value="SLR1288 PROTEIN"/>
    <property type="match status" value="1"/>
</dbReference>
<dbReference type="Pfam" id="PF02517">
    <property type="entry name" value="Rce1-like"/>
    <property type="match status" value="1"/>
</dbReference>
<evidence type="ECO:0000259" key="2">
    <source>
        <dbReference type="Pfam" id="PF02517"/>
    </source>
</evidence>
<dbReference type="PANTHER" id="PTHR36435:SF1">
    <property type="entry name" value="CAAX AMINO TERMINAL PROTEASE FAMILY PROTEIN"/>
    <property type="match status" value="1"/>
</dbReference>
<dbReference type="RefSeq" id="WP_183254248.1">
    <property type="nucleotide sequence ID" value="NZ_JACHEP010000011.1"/>
</dbReference>